<proteinExistence type="predicted"/>
<dbReference type="EMBL" id="JAQGDS010000007">
    <property type="protein sequence ID" value="KAJ6259284.1"/>
    <property type="molecule type" value="Genomic_DNA"/>
</dbReference>
<dbReference type="Proteomes" id="UP001221413">
    <property type="component" value="Unassembled WGS sequence"/>
</dbReference>
<protein>
    <submittedName>
        <fullName evidence="3">Uncharacterized protein</fullName>
    </submittedName>
</protein>
<feature type="compositionally biased region" description="Polar residues" evidence="2">
    <location>
        <begin position="1"/>
        <end position="17"/>
    </location>
</feature>
<accession>A0AAD6NI85</accession>
<reference evidence="3" key="1">
    <citation type="submission" date="2023-01" db="EMBL/GenBank/DDBJ databases">
        <title>The chitinases involved in constricting ring structure development in the nematode-trapping fungus Drechslerella dactyloides.</title>
        <authorList>
            <person name="Wang R."/>
            <person name="Zhang L."/>
            <person name="Tang P."/>
            <person name="Li S."/>
            <person name="Liang L."/>
        </authorList>
    </citation>
    <scope>NUCLEOTIDE SEQUENCE</scope>
    <source>
        <strain evidence="3">YMF1.00031</strain>
    </source>
</reference>
<feature type="coiled-coil region" evidence="1">
    <location>
        <begin position="46"/>
        <end position="80"/>
    </location>
</feature>
<comment type="caution">
    <text evidence="3">The sequence shown here is derived from an EMBL/GenBank/DDBJ whole genome shotgun (WGS) entry which is preliminary data.</text>
</comment>
<evidence type="ECO:0000256" key="2">
    <source>
        <dbReference type="SAM" id="MobiDB-lite"/>
    </source>
</evidence>
<evidence type="ECO:0000256" key="1">
    <source>
        <dbReference type="SAM" id="Coils"/>
    </source>
</evidence>
<name>A0AAD6NI85_DREDA</name>
<evidence type="ECO:0000313" key="4">
    <source>
        <dbReference type="Proteomes" id="UP001221413"/>
    </source>
</evidence>
<dbReference type="AlphaFoldDB" id="A0AAD6NI85"/>
<keyword evidence="1" id="KW-0175">Coiled coil</keyword>
<keyword evidence="4" id="KW-1185">Reference proteome</keyword>
<gene>
    <name evidence="3" type="ORF">Dda_6183</name>
</gene>
<sequence length="235" mass="26228">MHSKLRSSSESTPNSSIGVGINSPGRVGDARIAMLQEPLRLQKPCISRTEEVHAEQIRQLEELRDEFAKAQEQNAARLHQLELDCALDASNLAGVIQICQTTMDFVSELANHTNNNGRGMHPAIEAFLECMQNIRNFPGKNTTPCSPLSGDERIRFKVGKRKLSCRMRTLLTLAEQSSSSPTKSLEGTDAEDFIMAMEDIVEIMQDQSKVGAKLRRETPQIAVQQLRKHQSLMQN</sequence>
<evidence type="ECO:0000313" key="3">
    <source>
        <dbReference type="EMBL" id="KAJ6259284.1"/>
    </source>
</evidence>
<feature type="region of interest" description="Disordered" evidence="2">
    <location>
        <begin position="1"/>
        <end position="23"/>
    </location>
</feature>
<organism evidence="3 4">
    <name type="scientific">Drechslerella dactyloides</name>
    <name type="common">Nematode-trapping fungus</name>
    <name type="synonym">Arthrobotrys dactyloides</name>
    <dbReference type="NCBI Taxonomy" id="74499"/>
    <lineage>
        <taxon>Eukaryota</taxon>
        <taxon>Fungi</taxon>
        <taxon>Dikarya</taxon>
        <taxon>Ascomycota</taxon>
        <taxon>Pezizomycotina</taxon>
        <taxon>Orbiliomycetes</taxon>
        <taxon>Orbiliales</taxon>
        <taxon>Orbiliaceae</taxon>
        <taxon>Drechslerella</taxon>
    </lineage>
</organism>